<proteinExistence type="inferred from homology"/>
<evidence type="ECO:0000256" key="1">
    <source>
        <dbReference type="ARBA" id="ARBA00006817"/>
    </source>
</evidence>
<feature type="domain" description="Activator of Hsp90 ATPase homologue 1/2-like C-terminal" evidence="2">
    <location>
        <begin position="14"/>
        <end position="164"/>
    </location>
</feature>
<comment type="caution">
    <text evidence="3">The sequence shown here is derived from an EMBL/GenBank/DDBJ whole genome shotgun (WGS) entry which is preliminary data.</text>
</comment>
<keyword evidence="4" id="KW-1185">Reference proteome</keyword>
<dbReference type="RefSeq" id="WP_380024381.1">
    <property type="nucleotide sequence ID" value="NZ_JBHSHC010000022.1"/>
</dbReference>
<dbReference type="Proteomes" id="UP001596002">
    <property type="component" value="Unassembled WGS sequence"/>
</dbReference>
<dbReference type="EMBL" id="JBHSHC010000022">
    <property type="protein sequence ID" value="MFC4766492.1"/>
    <property type="molecule type" value="Genomic_DNA"/>
</dbReference>
<reference evidence="4" key="1">
    <citation type="journal article" date="2019" name="Int. J. Syst. Evol. Microbiol.">
        <title>The Global Catalogue of Microorganisms (GCM) 10K type strain sequencing project: providing services to taxonomists for standard genome sequencing and annotation.</title>
        <authorList>
            <consortium name="The Broad Institute Genomics Platform"/>
            <consortium name="The Broad Institute Genome Sequencing Center for Infectious Disease"/>
            <person name="Wu L."/>
            <person name="Ma J."/>
        </authorList>
    </citation>
    <scope>NUCLEOTIDE SEQUENCE [LARGE SCALE GENOMIC DNA]</scope>
    <source>
        <strain evidence="4">WYCCWR 12678</strain>
    </source>
</reference>
<evidence type="ECO:0000259" key="2">
    <source>
        <dbReference type="Pfam" id="PF08327"/>
    </source>
</evidence>
<protein>
    <submittedName>
        <fullName evidence="3">SRPBCC domain-containing protein</fullName>
    </submittedName>
</protein>
<gene>
    <name evidence="3" type="ORF">ACFO8Q_03725</name>
</gene>
<dbReference type="Pfam" id="PF08327">
    <property type="entry name" value="AHSA1"/>
    <property type="match status" value="1"/>
</dbReference>
<dbReference type="InterPro" id="IPR023393">
    <property type="entry name" value="START-like_dom_sf"/>
</dbReference>
<comment type="similarity">
    <text evidence="1">Belongs to the AHA1 family.</text>
</comment>
<dbReference type="SUPFAM" id="SSF55961">
    <property type="entry name" value="Bet v1-like"/>
    <property type="match status" value="1"/>
</dbReference>
<dbReference type="InterPro" id="IPR013538">
    <property type="entry name" value="ASHA1/2-like_C"/>
</dbReference>
<dbReference type="Gene3D" id="3.30.530.20">
    <property type="match status" value="1"/>
</dbReference>
<evidence type="ECO:0000313" key="4">
    <source>
        <dbReference type="Proteomes" id="UP001596002"/>
    </source>
</evidence>
<sequence>MSKQIELVITRTFDAPRELVFKAFTQSEHLQHWWGPKGFTMNVAKLDLRPGGIFQYSMRSPEGHEMWGKFVYREIAEPEKLVYVSSFSDAEGNTVRAPFSSISSTWPLEVLNMLTFTEHEGKTTLTMRGGPINATEEEIKTFESMLESMQQGFAGTFDQLADYLAMVIDSYANNKSRKGGITMIEDTQEVFEQQRQDLLKYNDQLSKSMRPDEAEMKGHHLAATVDEKFDIQKGDFDSGSY</sequence>
<evidence type="ECO:0000313" key="3">
    <source>
        <dbReference type="EMBL" id="MFC4766492.1"/>
    </source>
</evidence>
<accession>A0ABV9PZK3</accession>
<organism evidence="3 4">
    <name type="scientific">Effusibacillus consociatus</name>
    <dbReference type="NCBI Taxonomy" id="1117041"/>
    <lineage>
        <taxon>Bacteria</taxon>
        <taxon>Bacillati</taxon>
        <taxon>Bacillota</taxon>
        <taxon>Bacilli</taxon>
        <taxon>Bacillales</taxon>
        <taxon>Alicyclobacillaceae</taxon>
        <taxon>Effusibacillus</taxon>
    </lineage>
</organism>
<name>A0ABV9PZK3_9BACL</name>